<evidence type="ECO:0000313" key="3">
    <source>
        <dbReference type="Proteomes" id="UP000008916"/>
    </source>
</evidence>
<name>E6THQ3_MYCSR</name>
<dbReference type="EMBL" id="CP002385">
    <property type="protein sequence ID" value="ADT96802.1"/>
    <property type="molecule type" value="Genomic_DNA"/>
</dbReference>
<feature type="region of interest" description="Disordered" evidence="1">
    <location>
        <begin position="158"/>
        <end position="241"/>
    </location>
</feature>
<sequence>MVSGGLPPLSVDPAQLSAAGGALKSSALDLPEAPAPFMPVGTDPLSVAIIGQIPAIETPIATQLPLIKAEATTTASNVEDAAQAYAATDEQNSAAIDQVMQKTPSQMPSGGGGSAPGGGADAAGQMSQMMGMPMQMAQMPMQMMSGIASAPQGLMQGAQQAGQQVQQMAGQFGQGATGGSASSAAQVPAPDAPAPEPASEGAAAGEPDAERAPTPDERSDREDTGAPGRHRAAEADDRIDL</sequence>
<feature type="compositionally biased region" description="Low complexity" evidence="1">
    <location>
        <begin position="197"/>
        <end position="206"/>
    </location>
</feature>
<gene>
    <name evidence="2" type="ordered locus">Mspyr1_00680</name>
</gene>
<evidence type="ECO:0008006" key="4">
    <source>
        <dbReference type="Google" id="ProtNLM"/>
    </source>
</evidence>
<dbReference type="KEGG" id="msp:Mspyr1_00680"/>
<feature type="compositionally biased region" description="Basic and acidic residues" evidence="1">
    <location>
        <begin position="231"/>
        <end position="241"/>
    </location>
</feature>
<evidence type="ECO:0000313" key="2">
    <source>
        <dbReference type="EMBL" id="ADT96802.1"/>
    </source>
</evidence>
<dbReference type="Proteomes" id="UP000008916">
    <property type="component" value="Chromosome"/>
</dbReference>
<organism evidence="2 3">
    <name type="scientific">Mycolicibacterium gilvum (strain DSM 45189 / LMG 24558 / Spyr1)</name>
    <name type="common">Mycobacterium gilvum</name>
    <dbReference type="NCBI Taxonomy" id="278137"/>
    <lineage>
        <taxon>Bacteria</taxon>
        <taxon>Bacillati</taxon>
        <taxon>Actinomycetota</taxon>
        <taxon>Actinomycetes</taxon>
        <taxon>Mycobacteriales</taxon>
        <taxon>Mycobacteriaceae</taxon>
        <taxon>Mycolicibacterium</taxon>
    </lineage>
</organism>
<accession>E6THQ3</accession>
<feature type="compositionally biased region" description="Basic and acidic residues" evidence="1">
    <location>
        <begin position="208"/>
        <end position="224"/>
    </location>
</feature>
<dbReference type="AlphaFoldDB" id="E6THQ3"/>
<reference evidence="2 3" key="1">
    <citation type="journal article" date="2011" name="Stand. Genomic Sci.">
        <title>Complete genome sequence of Mycobacterium sp. strain (Spyr1) and reclassification to Mycobacterium gilvum Spyr1.</title>
        <authorList>
            <person name="Kallimanis A."/>
            <person name="Karabika E."/>
            <person name="Mavromatis K."/>
            <person name="Lapidus A."/>
            <person name="Labutti K.M."/>
            <person name="Liolios K."/>
            <person name="Ivanova N."/>
            <person name="Goodwin L."/>
            <person name="Woyke T."/>
            <person name="Velentzas A.D."/>
            <person name="Perisynakis A."/>
            <person name="Ouzounis C.C."/>
            <person name="Kyrpides N.C."/>
            <person name="Koukkou A.I."/>
            <person name="Drainas C."/>
        </authorList>
    </citation>
    <scope>NUCLEOTIDE SEQUENCE [LARGE SCALE GENOMIC DNA]</scope>
    <source>
        <strain evidence="3">DSM 45189 / LMG 24558 / Spyr1</strain>
    </source>
</reference>
<feature type="region of interest" description="Disordered" evidence="1">
    <location>
        <begin position="102"/>
        <end position="125"/>
    </location>
</feature>
<keyword evidence="3" id="KW-1185">Reference proteome</keyword>
<feature type="compositionally biased region" description="Low complexity" evidence="1">
    <location>
        <begin position="179"/>
        <end position="189"/>
    </location>
</feature>
<proteinExistence type="predicted"/>
<protein>
    <recommendedName>
        <fullName evidence="4">Translation initiation factor IF-2</fullName>
    </recommendedName>
</protein>
<feature type="compositionally biased region" description="Gly residues" evidence="1">
    <location>
        <begin position="109"/>
        <end position="121"/>
    </location>
</feature>
<dbReference type="HOGENOM" id="CLU_087259_0_0_11"/>
<evidence type="ECO:0000256" key="1">
    <source>
        <dbReference type="SAM" id="MobiDB-lite"/>
    </source>
</evidence>
<feature type="compositionally biased region" description="Low complexity" evidence="1">
    <location>
        <begin position="158"/>
        <end position="171"/>
    </location>
</feature>
<dbReference type="RefSeq" id="WP_013470305.1">
    <property type="nucleotide sequence ID" value="NC_014814.1"/>
</dbReference>